<dbReference type="PROSITE" id="PS00383">
    <property type="entry name" value="TYR_PHOSPHATASE_1"/>
    <property type="match status" value="1"/>
</dbReference>
<feature type="region of interest" description="Disordered" evidence="12">
    <location>
        <begin position="1"/>
        <end position="20"/>
    </location>
</feature>
<evidence type="ECO:0000256" key="6">
    <source>
        <dbReference type="ARBA" id="ARBA00023242"/>
    </source>
</evidence>
<feature type="domain" description="Tyrosine specific protein phosphatases" evidence="14">
    <location>
        <begin position="117"/>
        <end position="186"/>
    </location>
</feature>
<dbReference type="Gene3D" id="3.90.190.10">
    <property type="entry name" value="Protein tyrosine phosphatase superfamily"/>
    <property type="match status" value="1"/>
</dbReference>
<evidence type="ECO:0000256" key="12">
    <source>
        <dbReference type="SAM" id="MobiDB-lite"/>
    </source>
</evidence>
<dbReference type="PROSITE" id="PS50054">
    <property type="entry name" value="TYR_PHOSPHATASE_DUAL"/>
    <property type="match status" value="1"/>
</dbReference>
<reference evidence="16" key="1">
    <citation type="submission" date="2025-08" db="UniProtKB">
        <authorList>
            <consortium name="RefSeq"/>
        </authorList>
    </citation>
    <scope>IDENTIFICATION</scope>
</reference>
<evidence type="ECO:0000256" key="7">
    <source>
        <dbReference type="ARBA" id="ARBA00054725"/>
    </source>
</evidence>
<organism evidence="15 16">
    <name type="scientific">Geotrypetes seraphini</name>
    <name type="common">Gaboon caecilian</name>
    <name type="synonym">Caecilia seraphini</name>
    <dbReference type="NCBI Taxonomy" id="260995"/>
    <lineage>
        <taxon>Eukaryota</taxon>
        <taxon>Metazoa</taxon>
        <taxon>Chordata</taxon>
        <taxon>Craniata</taxon>
        <taxon>Vertebrata</taxon>
        <taxon>Euteleostomi</taxon>
        <taxon>Amphibia</taxon>
        <taxon>Gymnophiona</taxon>
        <taxon>Geotrypetes</taxon>
    </lineage>
</organism>
<evidence type="ECO:0000313" key="15">
    <source>
        <dbReference type="Proteomes" id="UP000515159"/>
    </source>
</evidence>
<evidence type="ECO:0000313" key="16">
    <source>
        <dbReference type="RefSeq" id="XP_033805047.1"/>
    </source>
</evidence>
<comment type="subunit">
    <text evidence="8">Monomer. May interact with SFRS7 and SFRS9/SRP30C.</text>
</comment>
<dbReference type="AlphaFoldDB" id="A0A6P8R553"/>
<name>A0A6P8R553_GEOSA</name>
<evidence type="ECO:0000256" key="8">
    <source>
        <dbReference type="ARBA" id="ARBA00065987"/>
    </source>
</evidence>
<gene>
    <name evidence="16" type="primary">DUSP11</name>
</gene>
<dbReference type="GO" id="GO:0003723">
    <property type="term" value="F:RNA binding"/>
    <property type="evidence" value="ECO:0007669"/>
    <property type="project" value="UniProtKB-KW"/>
</dbReference>
<keyword evidence="15" id="KW-1185">Reference proteome</keyword>
<evidence type="ECO:0000256" key="5">
    <source>
        <dbReference type="ARBA" id="ARBA00022912"/>
    </source>
</evidence>
<dbReference type="PANTHER" id="PTHR10367:SF18">
    <property type="entry name" value="RNA_RNP COMPLEX-1-INTERACTING PHOSPHATASE"/>
    <property type="match status" value="1"/>
</dbReference>
<dbReference type="GO" id="GO:0004651">
    <property type="term" value="F:polynucleotide 5'-phosphatase activity"/>
    <property type="evidence" value="ECO:0007669"/>
    <property type="project" value="TreeGrafter"/>
</dbReference>
<feature type="domain" description="Tyrosine-protein phosphatase" evidence="13">
    <location>
        <begin position="49"/>
        <end position="197"/>
    </location>
</feature>
<dbReference type="RefSeq" id="XP_033805047.1">
    <property type="nucleotide sequence ID" value="XM_033949156.1"/>
</dbReference>
<dbReference type="InterPro" id="IPR000340">
    <property type="entry name" value="Dual-sp_phosphatase_cat-dom"/>
</dbReference>
<dbReference type="CDD" id="cd17665">
    <property type="entry name" value="DSP_DUSP11"/>
    <property type="match status" value="1"/>
</dbReference>
<protein>
    <recommendedName>
        <fullName evidence="9">RNA/RNP complex-1-interacting phosphatase</fullName>
    </recommendedName>
    <alternativeName>
        <fullName evidence="10">Dual specificity protein phosphatase 11</fullName>
    </alternativeName>
    <alternativeName>
        <fullName evidence="11">Phosphatase that interacts with RNA/RNP complex 1</fullName>
    </alternativeName>
</protein>
<dbReference type="PROSITE" id="PS50056">
    <property type="entry name" value="TYR_PHOSPHATASE_2"/>
    <property type="match status" value="1"/>
</dbReference>
<dbReference type="CTD" id="8446"/>
<accession>A0A6P8R553</accession>
<dbReference type="InterPro" id="IPR000387">
    <property type="entry name" value="Tyr_Pase_dom"/>
</dbReference>
<keyword evidence="4" id="KW-0694">RNA-binding</keyword>
<dbReference type="PANTHER" id="PTHR10367">
    <property type="entry name" value="MRNA-CAPPING ENZYME"/>
    <property type="match status" value="1"/>
</dbReference>
<dbReference type="GO" id="GO:0005634">
    <property type="term" value="C:nucleus"/>
    <property type="evidence" value="ECO:0007669"/>
    <property type="project" value="UniProtKB-SubCell"/>
</dbReference>
<dbReference type="FunFam" id="3.90.190.10:FF:000064">
    <property type="entry name" value="RNA/RNP complex-1-interacting phosphatase homolog"/>
    <property type="match status" value="1"/>
</dbReference>
<evidence type="ECO:0000256" key="10">
    <source>
        <dbReference type="ARBA" id="ARBA00076572"/>
    </source>
</evidence>
<comment type="function">
    <text evidence="7">Possesses RNA 5'-triphosphatase and diphosphatase activities, but displays a poor protein-tyrosine phosphatase activity. In addition, has phosphatase activity with ATP, ADP and O-methylfluorescein phosphate (in vitro). Binds to RNA. May participate in nuclear mRNA metabolism.</text>
</comment>
<evidence type="ECO:0000256" key="11">
    <source>
        <dbReference type="ARBA" id="ARBA00080235"/>
    </source>
</evidence>
<dbReference type="SUPFAM" id="SSF52799">
    <property type="entry name" value="(Phosphotyrosine protein) phosphatases II"/>
    <property type="match status" value="1"/>
</dbReference>
<dbReference type="InterPro" id="IPR029021">
    <property type="entry name" value="Prot-tyrosine_phosphatase-like"/>
</dbReference>
<dbReference type="FunCoup" id="A0A6P8R553">
    <property type="interactions" value="2300"/>
</dbReference>
<comment type="similarity">
    <text evidence="2">Belongs to the protein-tyrosine phosphatase family. Non-receptor class dual specificity subfamily.</text>
</comment>
<evidence type="ECO:0000259" key="13">
    <source>
        <dbReference type="PROSITE" id="PS50054"/>
    </source>
</evidence>
<dbReference type="Pfam" id="PF00782">
    <property type="entry name" value="DSPc"/>
    <property type="match status" value="1"/>
</dbReference>
<dbReference type="InterPro" id="IPR020422">
    <property type="entry name" value="TYR_PHOSPHATASE_DUAL_dom"/>
</dbReference>
<dbReference type="KEGG" id="gsh:117362575"/>
<dbReference type="Proteomes" id="UP000515159">
    <property type="component" value="Chromosome 6"/>
</dbReference>
<dbReference type="InterPro" id="IPR016130">
    <property type="entry name" value="Tyr_Pase_AS"/>
</dbReference>
<dbReference type="GeneID" id="117362575"/>
<evidence type="ECO:0000256" key="9">
    <source>
        <dbReference type="ARBA" id="ARBA00068666"/>
    </source>
</evidence>
<keyword evidence="3" id="KW-0378">Hydrolase</keyword>
<feature type="region of interest" description="Disordered" evidence="12">
    <location>
        <begin position="315"/>
        <end position="344"/>
    </location>
</feature>
<feature type="compositionally biased region" description="Basic residues" evidence="12">
    <location>
        <begin position="335"/>
        <end position="344"/>
    </location>
</feature>
<evidence type="ECO:0000256" key="1">
    <source>
        <dbReference type="ARBA" id="ARBA00004123"/>
    </source>
</evidence>
<evidence type="ECO:0000256" key="4">
    <source>
        <dbReference type="ARBA" id="ARBA00022884"/>
    </source>
</evidence>
<dbReference type="GO" id="GO:0004721">
    <property type="term" value="F:phosphoprotein phosphatase activity"/>
    <property type="evidence" value="ECO:0007669"/>
    <property type="project" value="UniProtKB-KW"/>
</dbReference>
<keyword evidence="6" id="KW-0539">Nucleus</keyword>
<sequence>MPHLRSNERGMTTGKGKNRLPDRWTEYLPIGQRMPGTRFIAFKVPLQQSFDWKLSPVERFSPLDLINKVKEQKEELGLIIDLTYTTRYYVPEELPESLSYSKIFTAGHEVPNDKTIYQFKSVVANFLRENEHNDKLIGVHCTHGLNRTGYLICRYLIDVEGMIPSTAIEIFNRCRGHTIERQNYIKDLQDGPIRNNHGIGVSRSVVTRRQGRASYGNELRGAQNAPNPSKVHQAMDSRVYRPWTDRGRARSTPWNKYYHQQYDYSRPTYETKYDWSDPREFANWREHSWNTDEGNFNYHHQFSAPQARTQWGSYNGQHISVPAPHQPPSVEKFEKKKHKRFPPI</sequence>
<evidence type="ECO:0000256" key="3">
    <source>
        <dbReference type="ARBA" id="ARBA00022801"/>
    </source>
</evidence>
<evidence type="ECO:0000256" key="2">
    <source>
        <dbReference type="ARBA" id="ARBA00008601"/>
    </source>
</evidence>
<keyword evidence="5" id="KW-0904">Protein phosphatase</keyword>
<dbReference type="OrthoDB" id="428974at2759"/>
<comment type="subcellular location">
    <subcellularLocation>
        <location evidence="1">Nucleus</location>
    </subcellularLocation>
</comment>
<dbReference type="InterPro" id="IPR051029">
    <property type="entry name" value="mRNA_Capping_Enz/RNA_Phosphat"/>
</dbReference>
<proteinExistence type="inferred from homology"/>
<dbReference type="InParanoid" id="A0A6P8R553"/>
<evidence type="ECO:0000259" key="14">
    <source>
        <dbReference type="PROSITE" id="PS50056"/>
    </source>
</evidence>